<comment type="caution">
    <text evidence="9">The sequence shown here is derived from an EMBL/GenBank/DDBJ whole genome shotgun (WGS) entry which is preliminary data.</text>
</comment>
<dbReference type="InterPro" id="IPR023828">
    <property type="entry name" value="Peptidase_S8_Ser-AS"/>
</dbReference>
<dbReference type="InterPro" id="IPR000209">
    <property type="entry name" value="Peptidase_S8/S53_dom"/>
</dbReference>
<dbReference type="InterPro" id="IPR013783">
    <property type="entry name" value="Ig-like_fold"/>
</dbReference>
<evidence type="ECO:0000256" key="4">
    <source>
        <dbReference type="ARBA" id="ARBA00022825"/>
    </source>
</evidence>
<dbReference type="CDD" id="cd04077">
    <property type="entry name" value="Peptidases_S8_PCSK9_ProteinaseK_like"/>
    <property type="match status" value="1"/>
</dbReference>
<dbReference type="GO" id="GO:0005615">
    <property type="term" value="C:extracellular space"/>
    <property type="evidence" value="ECO:0007669"/>
    <property type="project" value="TreeGrafter"/>
</dbReference>
<dbReference type="InterPro" id="IPR022409">
    <property type="entry name" value="PKD/Chitinase_dom"/>
</dbReference>
<evidence type="ECO:0000256" key="6">
    <source>
        <dbReference type="RuleBase" id="RU003355"/>
    </source>
</evidence>
<dbReference type="EMBL" id="QTSU01000002">
    <property type="protein sequence ID" value="RDZ26857.1"/>
    <property type="molecule type" value="Genomic_DNA"/>
</dbReference>
<dbReference type="GO" id="GO:0006508">
    <property type="term" value="P:proteolysis"/>
    <property type="evidence" value="ECO:0007669"/>
    <property type="project" value="UniProtKB-KW"/>
</dbReference>
<dbReference type="Gene3D" id="3.30.70.80">
    <property type="entry name" value="Peptidase S8 propeptide/proteinase inhibitor I9"/>
    <property type="match status" value="1"/>
</dbReference>
<feature type="domain" description="PKD" evidence="7">
    <location>
        <begin position="477"/>
        <end position="563"/>
    </location>
</feature>
<accession>A0A371JZ44</accession>
<dbReference type="InterPro" id="IPR037045">
    <property type="entry name" value="S8pro/Inhibitor_I9_sf"/>
</dbReference>
<dbReference type="InterPro" id="IPR010259">
    <property type="entry name" value="S8pro/Inhibitor_I9"/>
</dbReference>
<dbReference type="InterPro" id="IPR008979">
    <property type="entry name" value="Galactose-bd-like_sf"/>
</dbReference>
<dbReference type="Gene3D" id="2.60.40.10">
    <property type="entry name" value="Immunoglobulins"/>
    <property type="match status" value="1"/>
</dbReference>
<dbReference type="InterPro" id="IPR034193">
    <property type="entry name" value="PCSK9_ProteinaseK-like"/>
</dbReference>
<dbReference type="SUPFAM" id="SSF49785">
    <property type="entry name" value="Galactose-binding domain-like"/>
    <property type="match status" value="1"/>
</dbReference>
<dbReference type="InterPro" id="IPR050131">
    <property type="entry name" value="Peptidase_S8_subtilisin-like"/>
</dbReference>
<dbReference type="Pfam" id="PF01483">
    <property type="entry name" value="P_proprotein"/>
    <property type="match status" value="1"/>
</dbReference>
<dbReference type="InterPro" id="IPR022398">
    <property type="entry name" value="Peptidase_S8_His-AS"/>
</dbReference>
<evidence type="ECO:0000256" key="1">
    <source>
        <dbReference type="ARBA" id="ARBA00011073"/>
    </source>
</evidence>
<dbReference type="CDD" id="cd00146">
    <property type="entry name" value="PKD"/>
    <property type="match status" value="1"/>
</dbReference>
<feature type="active site" description="Charge relay system" evidence="5">
    <location>
        <position position="259"/>
    </location>
</feature>
<comment type="similarity">
    <text evidence="1 5 6">Belongs to the peptidase S8 family.</text>
</comment>
<dbReference type="FunFam" id="3.40.50.200:FF:000014">
    <property type="entry name" value="Proteinase K"/>
    <property type="match status" value="1"/>
</dbReference>
<evidence type="ECO:0000256" key="5">
    <source>
        <dbReference type="PROSITE-ProRule" id="PRU01240"/>
    </source>
</evidence>
<keyword evidence="3 5" id="KW-0378">Hydrolase</keyword>
<dbReference type="PROSITE" id="PS00138">
    <property type="entry name" value="SUBTILASE_SER"/>
    <property type="match status" value="1"/>
</dbReference>
<dbReference type="PRINTS" id="PR00723">
    <property type="entry name" value="SUBTILISIN"/>
</dbReference>
<evidence type="ECO:0000256" key="3">
    <source>
        <dbReference type="ARBA" id="ARBA00022801"/>
    </source>
</evidence>
<sequence length="678" mass="70280">MPCGAATNGQCCGGACGAAPRTERGPRVRAVVGPKTVAARARRAVHVRRDAGARSVRNPPCGCIPSHSRRESMNRRILSVAIGASLLSVALPGLGAELRTVERPVEGRYIVVLKNQTARLSAESVRGVSDVPTVARTMSNKHRAKLVRSYQHVLRGFVVEADDASLAQLLRDPTVAYVEEDSQGSIYATQNNATWGIDRTDQRNLPLSTTYTYDTDAAGVHAYILDTGIRADHTEFTGRMGNGFSARPGDPSTADCHGHGTHVAGTVAGTTWGIAKKAIVHPIRTFNCQGGGQASEAIAAIDWVAANHIKPAVANMSFGFPGSTAIDDSVNNLINSGVVVVAAAGNSNDDACSGSPRRVPRALTIGASDRNDARSVWSSSQQSGWGTCVDLFAPGTDIISAGISSATASAPNSGTSMATPHVAGVAALYLATHPSATPDEVHAAIVDNATPGKITGNLRGSPNLLLHSLFSGGPGPGNNAPVANFTSSASGLTVQFTDTSSDSDGTIASRSWNFGDGSPASTAANPSKTYAAAGTYTVSLTVTDDDGATHTKTASVTVGTGGVQTYSNTVDVNIPDNNATGVTSTINVAGRSGNAPSNAQVSVDIQHTYQQDLIVDLVAPDGSVYNLWNRQGNSSNNVIIVNRVVNLSSEPLNGAWKLRVADRASIDTGYINSWSVTF</sequence>
<dbReference type="PROSITE" id="PS51892">
    <property type="entry name" value="SUBTILASE"/>
    <property type="match status" value="1"/>
</dbReference>
<evidence type="ECO:0000259" key="7">
    <source>
        <dbReference type="PROSITE" id="PS50093"/>
    </source>
</evidence>
<dbReference type="GO" id="GO:0004252">
    <property type="term" value="F:serine-type endopeptidase activity"/>
    <property type="evidence" value="ECO:0007669"/>
    <property type="project" value="UniProtKB-UniRule"/>
</dbReference>
<dbReference type="PANTHER" id="PTHR43806">
    <property type="entry name" value="PEPTIDASE S8"/>
    <property type="match status" value="1"/>
</dbReference>
<dbReference type="Pfam" id="PF00082">
    <property type="entry name" value="Peptidase_S8"/>
    <property type="match status" value="1"/>
</dbReference>
<dbReference type="InterPro" id="IPR036852">
    <property type="entry name" value="Peptidase_S8/S53_dom_sf"/>
</dbReference>
<evidence type="ECO:0000256" key="2">
    <source>
        <dbReference type="ARBA" id="ARBA00022670"/>
    </source>
</evidence>
<dbReference type="PROSITE" id="PS50093">
    <property type="entry name" value="PKD"/>
    <property type="match status" value="1"/>
</dbReference>
<proteinExistence type="inferred from homology"/>
<feature type="active site" description="Charge relay system" evidence="5">
    <location>
        <position position="226"/>
    </location>
</feature>
<dbReference type="PANTHER" id="PTHR43806:SF11">
    <property type="entry name" value="CEREVISIN-RELATED"/>
    <property type="match status" value="1"/>
</dbReference>
<dbReference type="AlphaFoldDB" id="A0A371JZ44"/>
<feature type="active site" description="Charge relay system" evidence="5">
    <location>
        <position position="416"/>
    </location>
</feature>
<organism evidence="9 10">
    <name type="scientific">Lysobacter silvisoli</name>
    <dbReference type="NCBI Taxonomy" id="2293254"/>
    <lineage>
        <taxon>Bacteria</taxon>
        <taxon>Pseudomonadati</taxon>
        <taxon>Pseudomonadota</taxon>
        <taxon>Gammaproteobacteria</taxon>
        <taxon>Lysobacterales</taxon>
        <taxon>Lysobacteraceae</taxon>
        <taxon>Lysobacter</taxon>
    </lineage>
</organism>
<dbReference type="Gene3D" id="2.60.120.260">
    <property type="entry name" value="Galactose-binding domain-like"/>
    <property type="match status" value="1"/>
</dbReference>
<reference evidence="9 10" key="1">
    <citation type="submission" date="2018-08" db="EMBL/GenBank/DDBJ databases">
        <title>Lysobacter sp. zong2l5, whole genome shotgun sequence.</title>
        <authorList>
            <person name="Zhang X."/>
            <person name="Feng G."/>
            <person name="Zhu H."/>
        </authorList>
    </citation>
    <scope>NUCLEOTIDE SEQUENCE [LARGE SCALE GENOMIC DNA]</scope>
    <source>
        <strain evidence="10">zong2l5</strain>
    </source>
</reference>
<dbReference type="PROSITE" id="PS00136">
    <property type="entry name" value="SUBTILASE_ASP"/>
    <property type="match status" value="1"/>
</dbReference>
<feature type="domain" description="P/Homo B" evidence="8">
    <location>
        <begin position="561"/>
        <end position="678"/>
    </location>
</feature>
<dbReference type="InterPro" id="IPR002884">
    <property type="entry name" value="P_dom"/>
</dbReference>
<dbReference type="InterPro" id="IPR035986">
    <property type="entry name" value="PKD_dom_sf"/>
</dbReference>
<evidence type="ECO:0000313" key="10">
    <source>
        <dbReference type="Proteomes" id="UP000264492"/>
    </source>
</evidence>
<dbReference type="InterPro" id="IPR000601">
    <property type="entry name" value="PKD_dom"/>
</dbReference>
<dbReference type="Pfam" id="PF18911">
    <property type="entry name" value="PKD_4"/>
    <property type="match status" value="1"/>
</dbReference>
<dbReference type="Pfam" id="PF05922">
    <property type="entry name" value="Inhibitor_I9"/>
    <property type="match status" value="1"/>
</dbReference>
<gene>
    <name evidence="9" type="ORF">DX914_11290</name>
</gene>
<keyword evidence="2 5" id="KW-0645">Protease</keyword>
<dbReference type="SMART" id="SM00089">
    <property type="entry name" value="PKD"/>
    <property type="match status" value="1"/>
</dbReference>
<evidence type="ECO:0000259" key="8">
    <source>
        <dbReference type="PROSITE" id="PS51829"/>
    </source>
</evidence>
<dbReference type="Proteomes" id="UP000264492">
    <property type="component" value="Unassembled WGS sequence"/>
</dbReference>
<dbReference type="InterPro" id="IPR023827">
    <property type="entry name" value="Peptidase_S8_Asp-AS"/>
</dbReference>
<dbReference type="PROSITE" id="PS00137">
    <property type="entry name" value="SUBTILASE_HIS"/>
    <property type="match status" value="1"/>
</dbReference>
<dbReference type="PROSITE" id="PS51829">
    <property type="entry name" value="P_HOMO_B"/>
    <property type="match status" value="1"/>
</dbReference>
<dbReference type="SUPFAM" id="SSF54897">
    <property type="entry name" value="Protease propeptides/inhibitors"/>
    <property type="match status" value="1"/>
</dbReference>
<dbReference type="InterPro" id="IPR015500">
    <property type="entry name" value="Peptidase_S8_subtilisin-rel"/>
</dbReference>
<name>A0A371JZ44_9GAMM</name>
<protein>
    <submittedName>
        <fullName evidence="9">PKD domain-containing protein</fullName>
    </submittedName>
</protein>
<dbReference type="SUPFAM" id="SSF52743">
    <property type="entry name" value="Subtilisin-like"/>
    <property type="match status" value="1"/>
</dbReference>
<keyword evidence="10" id="KW-1185">Reference proteome</keyword>
<dbReference type="Gene3D" id="3.40.50.200">
    <property type="entry name" value="Peptidase S8/S53 domain"/>
    <property type="match status" value="1"/>
</dbReference>
<evidence type="ECO:0000313" key="9">
    <source>
        <dbReference type="EMBL" id="RDZ26857.1"/>
    </source>
</evidence>
<keyword evidence="4 5" id="KW-0720">Serine protease</keyword>
<dbReference type="SUPFAM" id="SSF49299">
    <property type="entry name" value="PKD domain"/>
    <property type="match status" value="1"/>
</dbReference>